<dbReference type="Pfam" id="PF01250">
    <property type="entry name" value="Ribosomal_S6"/>
    <property type="match status" value="1"/>
</dbReference>
<dbReference type="GO" id="GO:0006412">
    <property type="term" value="P:translation"/>
    <property type="evidence" value="ECO:0007669"/>
    <property type="project" value="InterPro"/>
</dbReference>
<organism evidence="4 5">
    <name type="scientific">Candidatus Nomurabacteria bacterium CG1_02_47_685</name>
    <dbReference type="NCBI Taxonomy" id="1805282"/>
    <lineage>
        <taxon>Bacteria</taxon>
        <taxon>Candidatus Nomuraibacteriota</taxon>
    </lineage>
</organism>
<dbReference type="GO" id="GO:0019843">
    <property type="term" value="F:rRNA binding"/>
    <property type="evidence" value="ECO:0007669"/>
    <property type="project" value="InterPro"/>
</dbReference>
<gene>
    <name evidence="4" type="ORF">AUJ44_01875</name>
</gene>
<evidence type="ECO:0000313" key="4">
    <source>
        <dbReference type="EMBL" id="OIO32639.1"/>
    </source>
</evidence>
<evidence type="ECO:0000256" key="3">
    <source>
        <dbReference type="ARBA" id="ARBA00035520"/>
    </source>
</evidence>
<dbReference type="InterPro" id="IPR035980">
    <property type="entry name" value="Ribosomal_bS6_sf"/>
</dbReference>
<dbReference type="GO" id="GO:0005840">
    <property type="term" value="C:ribosome"/>
    <property type="evidence" value="ECO:0007669"/>
    <property type="project" value="InterPro"/>
</dbReference>
<dbReference type="EMBL" id="MNVO01000031">
    <property type="protein sequence ID" value="OIO32639.1"/>
    <property type="molecule type" value="Genomic_DNA"/>
</dbReference>
<dbReference type="SUPFAM" id="SSF54995">
    <property type="entry name" value="Ribosomal protein S6"/>
    <property type="match status" value="1"/>
</dbReference>
<dbReference type="AlphaFoldDB" id="A0A1J4VEL0"/>
<protein>
    <recommendedName>
        <fullName evidence="2">Small ribosomal subunit protein bS6</fullName>
    </recommendedName>
    <alternativeName>
        <fullName evidence="3">30S ribosomal protein S6</fullName>
    </alternativeName>
</protein>
<sequence>MIKEKNIKEDVSEPSIYEVGYHLIPSIAEEDVPAEASVLKDSIESAGGAILSDENPKSVRLAYAVDHAVNNVKNIYDSAYFGWIKFFVTPSGVSKIKGFIEDNHKVFRFIIIKTVREDTLAKRPPLRMKKAGDEKKSVSGATPVENIPALSVEELDKTIEELVIE</sequence>
<accession>A0A1J4VEL0</accession>
<evidence type="ECO:0000256" key="1">
    <source>
        <dbReference type="ARBA" id="ARBA00009512"/>
    </source>
</evidence>
<dbReference type="STRING" id="1805282.AUJ44_01875"/>
<comment type="similarity">
    <text evidence="1">Belongs to the bacterial ribosomal protein bS6 family.</text>
</comment>
<name>A0A1J4VEL0_9BACT</name>
<dbReference type="GO" id="GO:0003735">
    <property type="term" value="F:structural constituent of ribosome"/>
    <property type="evidence" value="ECO:0007669"/>
    <property type="project" value="InterPro"/>
</dbReference>
<comment type="caution">
    <text evidence="4">The sequence shown here is derived from an EMBL/GenBank/DDBJ whole genome shotgun (WGS) entry which is preliminary data.</text>
</comment>
<dbReference type="Proteomes" id="UP000183206">
    <property type="component" value="Unassembled WGS sequence"/>
</dbReference>
<dbReference type="InterPro" id="IPR000529">
    <property type="entry name" value="Ribosomal_bS6"/>
</dbReference>
<dbReference type="InterPro" id="IPR014717">
    <property type="entry name" value="Transl_elong_EF1B/ribsomal_bS6"/>
</dbReference>
<evidence type="ECO:0000313" key="5">
    <source>
        <dbReference type="Proteomes" id="UP000183206"/>
    </source>
</evidence>
<proteinExistence type="inferred from homology"/>
<reference evidence="4 5" key="1">
    <citation type="journal article" date="2016" name="Environ. Microbiol.">
        <title>Genomic resolution of a cold subsurface aquifer community provides metabolic insights for novel microbes adapted to high CO concentrations.</title>
        <authorList>
            <person name="Probst A.J."/>
            <person name="Castelle C.J."/>
            <person name="Singh A."/>
            <person name="Brown C.T."/>
            <person name="Anantharaman K."/>
            <person name="Sharon I."/>
            <person name="Hug L.A."/>
            <person name="Burstein D."/>
            <person name="Emerson J.B."/>
            <person name="Thomas B.C."/>
            <person name="Banfield J.F."/>
        </authorList>
    </citation>
    <scope>NUCLEOTIDE SEQUENCE [LARGE SCALE GENOMIC DNA]</scope>
    <source>
        <strain evidence="4">CG1_02_47_685</strain>
    </source>
</reference>
<dbReference type="Gene3D" id="3.30.70.60">
    <property type="match status" value="1"/>
</dbReference>
<evidence type="ECO:0000256" key="2">
    <source>
        <dbReference type="ARBA" id="ARBA00035294"/>
    </source>
</evidence>